<feature type="compositionally biased region" description="Low complexity" evidence="1">
    <location>
        <begin position="168"/>
        <end position="178"/>
    </location>
</feature>
<keyword evidence="2" id="KW-1133">Transmembrane helix</keyword>
<dbReference type="Proteomes" id="UP000319263">
    <property type="component" value="Chromosome"/>
</dbReference>
<evidence type="ECO:0000313" key="3">
    <source>
        <dbReference type="EMBL" id="QDP96235.1"/>
    </source>
</evidence>
<dbReference type="AlphaFoldDB" id="A0A516PYI4"/>
<dbReference type="EMBL" id="CP041692">
    <property type="protein sequence ID" value="QDP96235.1"/>
    <property type="molecule type" value="Genomic_DNA"/>
</dbReference>
<feature type="region of interest" description="Disordered" evidence="1">
    <location>
        <begin position="159"/>
        <end position="184"/>
    </location>
</feature>
<gene>
    <name evidence="3" type="ORF">FOE78_10285</name>
</gene>
<dbReference type="RefSeq" id="WP_143986201.1">
    <property type="nucleotide sequence ID" value="NZ_CP041692.1"/>
</dbReference>
<proteinExistence type="predicted"/>
<protein>
    <submittedName>
        <fullName evidence="3">Uncharacterized protein</fullName>
    </submittedName>
</protein>
<organism evidence="3 4">
    <name type="scientific">Microlunatus elymi</name>
    <dbReference type="NCBI Taxonomy" id="2596828"/>
    <lineage>
        <taxon>Bacteria</taxon>
        <taxon>Bacillati</taxon>
        <taxon>Actinomycetota</taxon>
        <taxon>Actinomycetes</taxon>
        <taxon>Propionibacteriales</taxon>
        <taxon>Propionibacteriaceae</taxon>
        <taxon>Microlunatus</taxon>
    </lineage>
</organism>
<evidence type="ECO:0000313" key="4">
    <source>
        <dbReference type="Proteomes" id="UP000319263"/>
    </source>
</evidence>
<keyword evidence="2" id="KW-0472">Membrane</keyword>
<name>A0A516PYI4_9ACTN</name>
<evidence type="ECO:0000256" key="1">
    <source>
        <dbReference type="SAM" id="MobiDB-lite"/>
    </source>
</evidence>
<feature type="transmembrane region" description="Helical" evidence="2">
    <location>
        <begin position="12"/>
        <end position="29"/>
    </location>
</feature>
<sequence>MNRHRRHGRTVAVLIIAVLVIPAFCWLILGMPPLQAMLLAAVAVIVAAVVRFPPDGVDPGYPEPPEPVRDRGARREAFRLSWNVAGRQDRVGSTLITRLRQIAERRLADHGLRLDDPADQDQLIALIGAPPYRLLTQPPGSDAPTRSFLNALTAIERLADHEPVHRNPAAPSQASVQPADKEIG</sequence>
<accession>A0A516PYI4</accession>
<reference evidence="3 4" key="1">
    <citation type="submission" date="2019-07" db="EMBL/GenBank/DDBJ databases">
        <title>Microlunatus dokdonensis sp. nov. isolated from the rhizospheric soil of the wild plant Elymus tsukushiensis.</title>
        <authorList>
            <person name="Ghim S.-Y."/>
            <person name="Hwang Y.-J."/>
            <person name="Son J.-S."/>
            <person name="Shin J.-H."/>
        </authorList>
    </citation>
    <scope>NUCLEOTIDE SEQUENCE [LARGE SCALE GENOMIC DNA]</scope>
    <source>
        <strain evidence="3 4">KUDC0627</strain>
    </source>
</reference>
<keyword evidence="2" id="KW-0812">Transmembrane</keyword>
<dbReference type="OrthoDB" id="5118496at2"/>
<dbReference type="KEGG" id="mik:FOE78_10285"/>
<keyword evidence="4" id="KW-1185">Reference proteome</keyword>
<evidence type="ECO:0000256" key="2">
    <source>
        <dbReference type="SAM" id="Phobius"/>
    </source>
</evidence>